<dbReference type="Proteomes" id="UP001156831">
    <property type="component" value="Unassembled WGS sequence"/>
</dbReference>
<dbReference type="EC" id="6.3.5.4" evidence="2"/>
<dbReference type="InterPro" id="IPR014729">
    <property type="entry name" value="Rossmann-like_a/b/a_fold"/>
</dbReference>
<comment type="caution">
    <text evidence="12">The sequence shown here is derived from an EMBL/GenBank/DDBJ whole genome shotgun (WGS) entry which is preliminary data.</text>
</comment>
<keyword evidence="5" id="KW-0547">Nucleotide-binding</keyword>
<sequence length="570" mass="62900">MCSIFGMFGLQPDDDIPALRRQALELSQKQRHRGPDWSGVYDDAGAILVHERLAIVDPAGGSQPLRSAEGDLVLAVNGEIYNHRELKSELGEGYAFQTGSDCEVINALYRQSDPDGDGPAAFLERLNGIFAFALWDAARGRVLVARDPIGVVPLYWGHDRAGRLCVASEMKALAPICADVAQFPPGHYYDSATRALVRYYRQPWRDYAAVEGMEVSPRELREAFEAAVHRQLMSDVPYGVLLSGGLDSSLVAAVAARYARRRVEDDDRSEAWWPRLHSFAIGLEGSPDLAAAEIAAEAIGTVHHGFTYTFQEGLDALPEVIRHIETYDVTTIRASTPMYLLARRIKAMGVKMVLSGEGSDEVFGGYLYFHKAPDAREFHEELIRKLDALNNYDCLRANKSMMAWGVEPRVPFLDREFLDVAMRMDAAHKMVRKGDPGHQRMEKGILRHAFEGYLPESILWRQKEQFSDGVGYGWIDGLKAHAEAQVSDRELAAADRRFPVNPPQTKEAYYYRMLFEQCYPGAACAETVPGGKSIACSSPAAIAWDASFAAMADPSGRAVAGVHAQAVAAG</sequence>
<evidence type="ECO:0000256" key="3">
    <source>
        <dbReference type="ARBA" id="ARBA00022598"/>
    </source>
</evidence>
<evidence type="ECO:0000256" key="8">
    <source>
        <dbReference type="ARBA" id="ARBA00022962"/>
    </source>
</evidence>
<dbReference type="CDD" id="cd00712">
    <property type="entry name" value="AsnB"/>
    <property type="match status" value="1"/>
</dbReference>
<evidence type="ECO:0000256" key="6">
    <source>
        <dbReference type="ARBA" id="ARBA00022840"/>
    </source>
</evidence>
<evidence type="ECO:0000256" key="10">
    <source>
        <dbReference type="ARBA" id="ARBA00048741"/>
    </source>
</evidence>
<dbReference type="InterPro" id="IPR029055">
    <property type="entry name" value="Ntn_hydrolases_N"/>
</dbReference>
<evidence type="ECO:0000256" key="1">
    <source>
        <dbReference type="ARBA" id="ARBA00005752"/>
    </source>
</evidence>
<evidence type="ECO:0000256" key="2">
    <source>
        <dbReference type="ARBA" id="ARBA00012737"/>
    </source>
</evidence>
<reference evidence="12 13" key="1">
    <citation type="submission" date="2023-04" db="EMBL/GenBank/DDBJ databases">
        <title>Luteimonas sp. M1R5S18.</title>
        <authorList>
            <person name="Sun J.-Q."/>
        </authorList>
    </citation>
    <scope>NUCLEOTIDE SEQUENCE [LARGE SCALE GENOMIC DNA]</scope>
    <source>
        <strain evidence="12 13">M1R5S18</strain>
    </source>
</reference>
<dbReference type="InterPro" id="IPR017932">
    <property type="entry name" value="GATase_2_dom"/>
</dbReference>
<dbReference type="Pfam" id="PF00733">
    <property type="entry name" value="Asn_synthase"/>
    <property type="match status" value="1"/>
</dbReference>
<dbReference type="NCBIfam" id="NF006949">
    <property type="entry name" value="PRK09431.1"/>
    <property type="match status" value="1"/>
</dbReference>
<keyword evidence="8" id="KW-0315">Glutamine amidotransferase</keyword>
<dbReference type="CDD" id="cd01991">
    <property type="entry name" value="Asn_synthase_B_C"/>
    <property type="match status" value="1"/>
</dbReference>
<dbReference type="Gene3D" id="3.40.50.620">
    <property type="entry name" value="HUPs"/>
    <property type="match status" value="1"/>
</dbReference>
<dbReference type="SUPFAM" id="SSF56235">
    <property type="entry name" value="N-terminal nucleophile aminohydrolases (Ntn hydrolases)"/>
    <property type="match status" value="1"/>
</dbReference>
<evidence type="ECO:0000256" key="9">
    <source>
        <dbReference type="ARBA" id="ARBA00029440"/>
    </source>
</evidence>
<evidence type="ECO:0000313" key="13">
    <source>
        <dbReference type="Proteomes" id="UP001156831"/>
    </source>
</evidence>
<dbReference type="Pfam" id="PF13537">
    <property type="entry name" value="GATase_7"/>
    <property type="match status" value="1"/>
</dbReference>
<dbReference type="PROSITE" id="PS51278">
    <property type="entry name" value="GATASE_TYPE_2"/>
    <property type="match status" value="1"/>
</dbReference>
<evidence type="ECO:0000259" key="11">
    <source>
        <dbReference type="PROSITE" id="PS51278"/>
    </source>
</evidence>
<dbReference type="GO" id="GO:0004066">
    <property type="term" value="F:asparagine synthase (glutamine-hydrolyzing) activity"/>
    <property type="evidence" value="ECO:0007669"/>
    <property type="project" value="UniProtKB-EC"/>
</dbReference>
<comment type="catalytic activity">
    <reaction evidence="10">
        <text>L-aspartate + L-glutamine + ATP + H2O = L-asparagine + L-glutamate + AMP + diphosphate + H(+)</text>
        <dbReference type="Rhea" id="RHEA:12228"/>
        <dbReference type="ChEBI" id="CHEBI:15377"/>
        <dbReference type="ChEBI" id="CHEBI:15378"/>
        <dbReference type="ChEBI" id="CHEBI:29985"/>
        <dbReference type="ChEBI" id="CHEBI:29991"/>
        <dbReference type="ChEBI" id="CHEBI:30616"/>
        <dbReference type="ChEBI" id="CHEBI:33019"/>
        <dbReference type="ChEBI" id="CHEBI:58048"/>
        <dbReference type="ChEBI" id="CHEBI:58359"/>
        <dbReference type="ChEBI" id="CHEBI:456215"/>
        <dbReference type="EC" id="6.3.5.4"/>
    </reaction>
</comment>
<name>A0ABT6JN67_9GAMM</name>
<evidence type="ECO:0000256" key="7">
    <source>
        <dbReference type="ARBA" id="ARBA00022888"/>
    </source>
</evidence>
<dbReference type="PANTHER" id="PTHR11772">
    <property type="entry name" value="ASPARAGINE SYNTHETASE"/>
    <property type="match status" value="1"/>
</dbReference>
<dbReference type="PANTHER" id="PTHR11772:SF2">
    <property type="entry name" value="ASPARAGINE SYNTHETASE [GLUTAMINE-HYDROLYZING]"/>
    <property type="match status" value="1"/>
</dbReference>
<proteinExistence type="inferred from homology"/>
<organism evidence="12 13">
    <name type="scientific">Luteimonas rhizosphaericola</name>
    <dbReference type="NCBI Taxonomy" id="3042024"/>
    <lineage>
        <taxon>Bacteria</taxon>
        <taxon>Pseudomonadati</taxon>
        <taxon>Pseudomonadota</taxon>
        <taxon>Gammaproteobacteria</taxon>
        <taxon>Lysobacterales</taxon>
        <taxon>Lysobacteraceae</taxon>
        <taxon>Luteimonas</taxon>
    </lineage>
</organism>
<dbReference type="InterPro" id="IPR006426">
    <property type="entry name" value="Asn_synth_AEB"/>
</dbReference>
<evidence type="ECO:0000256" key="5">
    <source>
        <dbReference type="ARBA" id="ARBA00022741"/>
    </source>
</evidence>
<accession>A0ABT6JN67</accession>
<keyword evidence="13" id="KW-1185">Reference proteome</keyword>
<dbReference type="InterPro" id="IPR050795">
    <property type="entry name" value="Asn_Synthetase"/>
</dbReference>
<dbReference type="RefSeq" id="WP_280603040.1">
    <property type="nucleotide sequence ID" value="NZ_JARXRN010000028.1"/>
</dbReference>
<dbReference type="PIRSF" id="PIRSF001589">
    <property type="entry name" value="Asn_synthetase_glu-h"/>
    <property type="match status" value="1"/>
</dbReference>
<comment type="pathway">
    <text evidence="9">Amino-acid biosynthesis.</text>
</comment>
<keyword evidence="7" id="KW-0061">Asparagine biosynthesis</keyword>
<gene>
    <name evidence="12" type="primary">asnB</name>
    <name evidence="12" type="ORF">QFW80_16385</name>
</gene>
<protein>
    <recommendedName>
        <fullName evidence="2">asparagine synthase (glutamine-hydrolyzing)</fullName>
        <ecNumber evidence="2">6.3.5.4</ecNumber>
    </recommendedName>
</protein>
<keyword evidence="4" id="KW-0028">Amino-acid biosynthesis</keyword>
<keyword evidence="6" id="KW-0067">ATP-binding</keyword>
<dbReference type="NCBIfam" id="TIGR01536">
    <property type="entry name" value="asn_synth_AEB"/>
    <property type="match status" value="1"/>
</dbReference>
<dbReference type="EMBL" id="JARXRN010000028">
    <property type="protein sequence ID" value="MDH5832097.1"/>
    <property type="molecule type" value="Genomic_DNA"/>
</dbReference>
<dbReference type="InterPro" id="IPR001962">
    <property type="entry name" value="Asn_synthase"/>
</dbReference>
<evidence type="ECO:0000256" key="4">
    <source>
        <dbReference type="ARBA" id="ARBA00022605"/>
    </source>
</evidence>
<keyword evidence="3 12" id="KW-0436">Ligase</keyword>
<dbReference type="InterPro" id="IPR033738">
    <property type="entry name" value="AsnB_N"/>
</dbReference>
<dbReference type="Gene3D" id="3.60.20.10">
    <property type="entry name" value="Glutamine Phosphoribosylpyrophosphate, subunit 1, domain 1"/>
    <property type="match status" value="1"/>
</dbReference>
<dbReference type="SUPFAM" id="SSF52402">
    <property type="entry name" value="Adenine nucleotide alpha hydrolases-like"/>
    <property type="match status" value="1"/>
</dbReference>
<comment type="similarity">
    <text evidence="1">Belongs to the asparagine synthetase family.</text>
</comment>
<feature type="domain" description="Glutamine amidotransferase type-2" evidence="11">
    <location>
        <begin position="2"/>
        <end position="194"/>
    </location>
</feature>
<evidence type="ECO:0000313" key="12">
    <source>
        <dbReference type="EMBL" id="MDH5832097.1"/>
    </source>
</evidence>